<dbReference type="KEGG" id="grl:LPB144_09920"/>
<dbReference type="AlphaFoldDB" id="A0A1L3J6C9"/>
<dbReference type="RefSeq" id="WP_072553389.1">
    <property type="nucleotide sequence ID" value="NZ_CP018153.1"/>
</dbReference>
<name>A0A1L3J6C9_9FLAO</name>
<dbReference type="STRING" id="1913577.LPB144_09920"/>
<organism evidence="1 2">
    <name type="scientific">Christiangramia salexigens</name>
    <dbReference type="NCBI Taxonomy" id="1913577"/>
    <lineage>
        <taxon>Bacteria</taxon>
        <taxon>Pseudomonadati</taxon>
        <taxon>Bacteroidota</taxon>
        <taxon>Flavobacteriia</taxon>
        <taxon>Flavobacteriales</taxon>
        <taxon>Flavobacteriaceae</taxon>
        <taxon>Christiangramia</taxon>
    </lineage>
</organism>
<dbReference type="OrthoDB" id="953239at2"/>
<protein>
    <recommendedName>
        <fullName evidence="3">Phenylalanyl-tRNA synthetase subunit alpha</fullName>
    </recommendedName>
</protein>
<evidence type="ECO:0008006" key="3">
    <source>
        <dbReference type="Google" id="ProtNLM"/>
    </source>
</evidence>
<sequence length="131" mass="15368">MKKDIKIPEVKDVYVAAVKEFNKEFQADEWNVYLINNGEKDLEMVLIVSKGFDKKRETSLMRHKLEKLPSKTFAKIEFVQDEVLELNNEFKVSYFMDSKMYDKKFSFKKHSIKETSLGEIPIIPLKGVLAE</sequence>
<dbReference type="EMBL" id="CP018153">
    <property type="protein sequence ID" value="APG60699.1"/>
    <property type="molecule type" value="Genomic_DNA"/>
</dbReference>
<proteinExistence type="predicted"/>
<keyword evidence="2" id="KW-1185">Reference proteome</keyword>
<gene>
    <name evidence="1" type="ORF">LPB144_09920</name>
</gene>
<evidence type="ECO:0000313" key="1">
    <source>
        <dbReference type="EMBL" id="APG60699.1"/>
    </source>
</evidence>
<reference evidence="1 2" key="1">
    <citation type="submission" date="2016-11" db="EMBL/GenBank/DDBJ databases">
        <title>Gramella sp. LPB0144 isolated from marine environment.</title>
        <authorList>
            <person name="Kim E."/>
            <person name="Yi H."/>
        </authorList>
    </citation>
    <scope>NUCLEOTIDE SEQUENCE [LARGE SCALE GENOMIC DNA]</scope>
    <source>
        <strain evidence="1 2">LPB0144</strain>
    </source>
</reference>
<accession>A0A1L3J6C9</accession>
<dbReference type="Proteomes" id="UP000182510">
    <property type="component" value="Chromosome"/>
</dbReference>
<evidence type="ECO:0000313" key="2">
    <source>
        <dbReference type="Proteomes" id="UP000182510"/>
    </source>
</evidence>